<evidence type="ECO:0000256" key="7">
    <source>
        <dbReference type="SAM" id="MobiDB-lite"/>
    </source>
</evidence>
<evidence type="ECO:0000256" key="2">
    <source>
        <dbReference type="ARBA" id="ARBA00022695"/>
    </source>
</evidence>
<evidence type="ECO:0000256" key="1">
    <source>
        <dbReference type="ARBA" id="ARBA00022679"/>
    </source>
</evidence>
<keyword evidence="6" id="KW-0511">Multifunctional enzyme</keyword>
<keyword evidence="1" id="KW-0808">Transferase</keyword>
<dbReference type="InterPro" id="IPR021109">
    <property type="entry name" value="Peptidase_aspartic_dom_sf"/>
</dbReference>
<evidence type="ECO:0000313" key="10">
    <source>
        <dbReference type="Proteomes" id="UP000479190"/>
    </source>
</evidence>
<dbReference type="FunFam" id="3.30.70.270:FF:000026">
    <property type="entry name" value="Transposon Ty3-G Gag-Pol polyprotein"/>
    <property type="match status" value="1"/>
</dbReference>
<dbReference type="Pfam" id="PF00078">
    <property type="entry name" value="RVT_1"/>
    <property type="match status" value="1"/>
</dbReference>
<dbReference type="InterPro" id="IPR043128">
    <property type="entry name" value="Rev_trsase/Diguanyl_cyclase"/>
</dbReference>
<dbReference type="FunFam" id="3.10.20.370:FF:000001">
    <property type="entry name" value="Retrovirus-related Pol polyprotein from transposon 17.6-like protein"/>
    <property type="match status" value="1"/>
</dbReference>
<dbReference type="GO" id="GO:0003964">
    <property type="term" value="F:RNA-directed DNA polymerase activity"/>
    <property type="evidence" value="ECO:0007669"/>
    <property type="project" value="UniProtKB-KW"/>
</dbReference>
<name>A0A6H5I3M2_9HYME</name>
<dbReference type="AlphaFoldDB" id="A0A6H5I3M2"/>
<keyword evidence="4" id="KW-0378">Hydrolase</keyword>
<accession>A0A6H5I3M2</accession>
<dbReference type="CDD" id="cd09274">
    <property type="entry name" value="RNase_HI_RT_Ty3"/>
    <property type="match status" value="1"/>
</dbReference>
<dbReference type="PROSITE" id="PS50878">
    <property type="entry name" value="RT_POL"/>
    <property type="match status" value="1"/>
</dbReference>
<evidence type="ECO:0000256" key="5">
    <source>
        <dbReference type="ARBA" id="ARBA00022918"/>
    </source>
</evidence>
<dbReference type="Gene3D" id="2.40.70.10">
    <property type="entry name" value="Acid Proteases"/>
    <property type="match status" value="1"/>
</dbReference>
<dbReference type="OrthoDB" id="2286242at2759"/>
<dbReference type="SUPFAM" id="SSF50630">
    <property type="entry name" value="Acid proteases"/>
    <property type="match status" value="1"/>
</dbReference>
<feature type="compositionally biased region" description="Polar residues" evidence="7">
    <location>
        <begin position="152"/>
        <end position="173"/>
    </location>
</feature>
<dbReference type="InterPro" id="IPR043502">
    <property type="entry name" value="DNA/RNA_pol_sf"/>
</dbReference>
<dbReference type="Proteomes" id="UP000479190">
    <property type="component" value="Unassembled WGS sequence"/>
</dbReference>
<evidence type="ECO:0000256" key="3">
    <source>
        <dbReference type="ARBA" id="ARBA00022722"/>
    </source>
</evidence>
<protein>
    <recommendedName>
        <fullName evidence="8">Reverse transcriptase domain-containing protein</fullName>
    </recommendedName>
</protein>
<dbReference type="InterPro" id="IPR041577">
    <property type="entry name" value="RT_RNaseH_2"/>
</dbReference>
<keyword evidence="4" id="KW-0255">Endonuclease</keyword>
<dbReference type="PANTHER" id="PTHR37984:SF5">
    <property type="entry name" value="PROTEIN NYNRIN-LIKE"/>
    <property type="match status" value="1"/>
</dbReference>
<dbReference type="Gene3D" id="3.10.10.10">
    <property type="entry name" value="HIV Type 1 Reverse Transcriptase, subunit A, domain 1"/>
    <property type="match status" value="1"/>
</dbReference>
<evidence type="ECO:0000256" key="4">
    <source>
        <dbReference type="ARBA" id="ARBA00022759"/>
    </source>
</evidence>
<dbReference type="InterPro" id="IPR050951">
    <property type="entry name" value="Retrovirus_Pol_polyprotein"/>
</dbReference>
<dbReference type="SUPFAM" id="SSF56672">
    <property type="entry name" value="DNA/RNA polymerases"/>
    <property type="match status" value="1"/>
</dbReference>
<dbReference type="CDD" id="cd01647">
    <property type="entry name" value="RT_LTR"/>
    <property type="match status" value="1"/>
</dbReference>
<dbReference type="Pfam" id="PF17919">
    <property type="entry name" value="RT_RNaseH_2"/>
    <property type="match status" value="1"/>
</dbReference>
<dbReference type="GO" id="GO:0004519">
    <property type="term" value="F:endonuclease activity"/>
    <property type="evidence" value="ECO:0007669"/>
    <property type="project" value="UniProtKB-KW"/>
</dbReference>
<dbReference type="PANTHER" id="PTHR37984">
    <property type="entry name" value="PROTEIN CBG26694"/>
    <property type="match status" value="1"/>
</dbReference>
<feature type="domain" description="Reverse transcriptase" evidence="8">
    <location>
        <begin position="420"/>
        <end position="601"/>
    </location>
</feature>
<dbReference type="Gene3D" id="3.30.70.270">
    <property type="match status" value="2"/>
</dbReference>
<keyword evidence="3" id="KW-0540">Nuclease</keyword>
<feature type="compositionally biased region" description="Basic and acidic residues" evidence="7">
    <location>
        <begin position="51"/>
        <end position="62"/>
    </location>
</feature>
<feature type="region of interest" description="Disordered" evidence="7">
    <location>
        <begin position="150"/>
        <end position="173"/>
    </location>
</feature>
<dbReference type="EMBL" id="CADCXV010000679">
    <property type="protein sequence ID" value="CAB0032495.1"/>
    <property type="molecule type" value="Genomic_DNA"/>
</dbReference>
<gene>
    <name evidence="9" type="ORF">TBRA_LOCUS4431</name>
</gene>
<keyword evidence="10" id="KW-1185">Reference proteome</keyword>
<keyword evidence="2" id="KW-0548">Nucleotidyltransferase</keyword>
<evidence type="ECO:0000313" key="9">
    <source>
        <dbReference type="EMBL" id="CAB0032495.1"/>
    </source>
</evidence>
<reference evidence="9 10" key="1">
    <citation type="submission" date="2020-02" db="EMBL/GenBank/DDBJ databases">
        <authorList>
            <person name="Ferguson B K."/>
        </authorList>
    </citation>
    <scope>NUCLEOTIDE SEQUENCE [LARGE SCALE GENOMIC DNA]</scope>
</reference>
<evidence type="ECO:0000256" key="6">
    <source>
        <dbReference type="ARBA" id="ARBA00023268"/>
    </source>
</evidence>
<evidence type="ECO:0000259" key="8">
    <source>
        <dbReference type="PROSITE" id="PS50878"/>
    </source>
</evidence>
<proteinExistence type="predicted"/>
<feature type="region of interest" description="Disordered" evidence="7">
    <location>
        <begin position="1"/>
        <end position="62"/>
    </location>
</feature>
<dbReference type="InterPro" id="IPR000477">
    <property type="entry name" value="RT_dom"/>
</dbReference>
<sequence>MPTTSTWALEYSSPALLLKEQESRSAADGDSPASTASTGTKPKVLASKRKRNEEGHDTDGKLEELLQQCTRVSREGIEKVKSLSRARAAAEKAPPASQGEEDLKRVDKIVNALLEECTAKRREYDCDYASNKRGGKAGLELLAASVEETKQTTHGAPTTAFVNSQTSPMQTSEWRAERDAKLAALATENRDFIMLQLNGKRYKALYDPGAQVSLVGPHIAKKLAKHLKGRATSISTPCAPSLVSTLGHIEVRINIDGQWEKVIWKAMGYLDHDVILGADFKKLWSIDTQDEENNWRARKGTWFCSKGKEDEIGVVAECAGLANATFSEQVQLNNLLDRMFAEPESDTFEVCAGLSELSEEQEAAVRVVVERWLTAEPGALGLTRLSEHHIDVQGASPIKHKMRRMTPAMLQVTHDEIAKMLAQGVIEPSASAWSSAPVIVKKADGSNRFCIDYRDLNKVTKKDAYPVQNIDGILDKLRSAKYISTIDLKSAYFQIAMEESSKQYTAFAVPGAGLFQFTRLAYGLTNAPMAFQRLIDAVFGPECEPFVFGYLDDIVIVTRDFPGAPALARGASSTWATCWTVLSYPAPHDIKSLRRFLGMVGWYSRFIPSDAELKLPLLRLTRKSVEWAWTEEQQNAFEALKQALTQAPVLARPDFTKPFIVQTDASAYAIGGVLTQVFDDGEHPIVYVSRVLAAAERNYTTSEKECLALIWTIRKLRPYLEGYRFIAVTDHSALQYLKNLKDPTGRLARWALEMQQWDFEVVHRRGRVHELPDALSRAYEYSEALGEAKIAGVAEVDEEHAKLIVDVEANPGRVEGLASGKRTTLSISLRRAPRSDHQLRRRVEARRAQAAARTSDVRCTRHHQLGVTWASKKLSTE</sequence>
<dbReference type="CDD" id="cd00303">
    <property type="entry name" value="retropepsin_like"/>
    <property type="match status" value="1"/>
</dbReference>
<keyword evidence="5" id="KW-0695">RNA-directed DNA polymerase</keyword>
<organism evidence="9 10">
    <name type="scientific">Trichogramma brassicae</name>
    <dbReference type="NCBI Taxonomy" id="86971"/>
    <lineage>
        <taxon>Eukaryota</taxon>
        <taxon>Metazoa</taxon>
        <taxon>Ecdysozoa</taxon>
        <taxon>Arthropoda</taxon>
        <taxon>Hexapoda</taxon>
        <taxon>Insecta</taxon>
        <taxon>Pterygota</taxon>
        <taxon>Neoptera</taxon>
        <taxon>Endopterygota</taxon>
        <taxon>Hymenoptera</taxon>
        <taxon>Apocrita</taxon>
        <taxon>Proctotrupomorpha</taxon>
        <taxon>Chalcidoidea</taxon>
        <taxon>Trichogrammatidae</taxon>
        <taxon>Trichogramma</taxon>
    </lineage>
</organism>